<reference evidence="13 14" key="1">
    <citation type="submission" date="2016-06" db="EMBL/GenBank/DDBJ databases">
        <title>Evolution of pathogenesis and genome organization in the Tremellales.</title>
        <authorList>
            <person name="Cuomo C."/>
            <person name="Litvintseva A."/>
            <person name="Heitman J."/>
            <person name="Chen Y."/>
            <person name="Sun S."/>
            <person name="Springer D."/>
            <person name="Dromer F."/>
            <person name="Young S."/>
            <person name="Zeng Q."/>
            <person name="Chapman S."/>
            <person name="Gujja S."/>
            <person name="Saif S."/>
            <person name="Birren B."/>
        </authorList>
    </citation>
    <scope>NUCLEOTIDE SEQUENCE [LARGE SCALE GENOMIC DNA]</scope>
    <source>
        <strain evidence="13 14">ATCC 28783</strain>
    </source>
</reference>
<proteinExistence type="inferred from homology"/>
<feature type="region of interest" description="Disordered" evidence="10">
    <location>
        <begin position="134"/>
        <end position="179"/>
    </location>
</feature>
<dbReference type="InterPro" id="IPR011053">
    <property type="entry name" value="Single_hybrid_motif"/>
</dbReference>
<feature type="compositionally biased region" description="Low complexity" evidence="10">
    <location>
        <begin position="499"/>
        <end position="522"/>
    </location>
</feature>
<feature type="compositionally biased region" description="Polar residues" evidence="10">
    <location>
        <begin position="139"/>
        <end position="163"/>
    </location>
</feature>
<dbReference type="AlphaFoldDB" id="A0A4Q1BJ71"/>
<dbReference type="STRING" id="5217.A0A4Q1BJ71"/>
<organism evidence="13 14">
    <name type="scientific">Tremella mesenterica</name>
    <name type="common">Jelly fungus</name>
    <dbReference type="NCBI Taxonomy" id="5217"/>
    <lineage>
        <taxon>Eukaryota</taxon>
        <taxon>Fungi</taxon>
        <taxon>Dikarya</taxon>
        <taxon>Basidiomycota</taxon>
        <taxon>Agaricomycotina</taxon>
        <taxon>Tremellomycetes</taxon>
        <taxon>Tremellales</taxon>
        <taxon>Tremellaceae</taxon>
        <taxon>Tremella</taxon>
    </lineage>
</organism>
<dbReference type="FunFam" id="2.40.50.100:FF:000013">
    <property type="entry name" value="Dihydrolipoamide acetyltransferase component of pyruvate dehydrogenase complex"/>
    <property type="match status" value="1"/>
</dbReference>
<dbReference type="InterPro" id="IPR001078">
    <property type="entry name" value="2-oxoacid_DH_actylTfrase"/>
</dbReference>
<comment type="caution">
    <text evidence="13">The sequence shown here is derived from an EMBL/GenBank/DDBJ whole genome shotgun (WGS) entry which is preliminary data.</text>
</comment>
<evidence type="ECO:0000313" key="14">
    <source>
        <dbReference type="Proteomes" id="UP000289152"/>
    </source>
</evidence>
<keyword evidence="8 9" id="KW-0012">Acyltransferase</keyword>
<dbReference type="PROSITE" id="PS00189">
    <property type="entry name" value="LIPOYL"/>
    <property type="match status" value="1"/>
</dbReference>
<dbReference type="InterPro" id="IPR023213">
    <property type="entry name" value="CAT-like_dom_sf"/>
</dbReference>
<comment type="subcellular location">
    <subcellularLocation>
        <location evidence="2">Mitochondrion matrix</location>
    </subcellularLocation>
</comment>
<dbReference type="Pfam" id="PF02817">
    <property type="entry name" value="E3_binding"/>
    <property type="match status" value="1"/>
</dbReference>
<feature type="region of interest" description="Disordered" evidence="10">
    <location>
        <begin position="493"/>
        <end position="527"/>
    </location>
</feature>
<evidence type="ECO:0000259" key="11">
    <source>
        <dbReference type="PROSITE" id="PS50968"/>
    </source>
</evidence>
<feature type="domain" description="Lipoyl-binding" evidence="11">
    <location>
        <begin position="54"/>
        <end position="129"/>
    </location>
</feature>
<dbReference type="Gene3D" id="2.40.50.100">
    <property type="match status" value="1"/>
</dbReference>
<evidence type="ECO:0000256" key="5">
    <source>
        <dbReference type="ARBA" id="ARBA00022823"/>
    </source>
</evidence>
<dbReference type="PANTHER" id="PTHR43178:SF5">
    <property type="entry name" value="LIPOAMIDE ACYLTRANSFERASE COMPONENT OF BRANCHED-CHAIN ALPHA-KETO ACID DEHYDROGENASE COMPLEX, MITOCHONDRIAL"/>
    <property type="match status" value="1"/>
</dbReference>
<name>A0A4Q1BJ71_TREME</name>
<dbReference type="SUPFAM" id="SSF52777">
    <property type="entry name" value="CoA-dependent acyltransferases"/>
    <property type="match status" value="1"/>
</dbReference>
<dbReference type="Proteomes" id="UP000289152">
    <property type="component" value="Unassembled WGS sequence"/>
</dbReference>
<dbReference type="InterPro" id="IPR003016">
    <property type="entry name" value="2-oxoA_DH_lipoyl-BS"/>
</dbReference>
<sequence>MLLKLVNVGSRYLIRRYTCSSHLLTRSNAIQSPRRTLLSSKRLLSSSSPRSSPLLPFKLHDIGEGITEVEVLKWYVKPGALVEEFDPLCEVQSDKSVVELTSPCAGTVETLKASEGDTIRVGQIICEIRLAGNAEGPTPSLSPEQDPPQTLQDPDTTSTTQSFIHEKNKNTTSLSQTSSPISQISEIVQEHELQKEEPDIPDQFSALESRLLSSDRSADLLGGARFSGEAAILPSVPPTPKPHPLNPEYQAITRDAPSGKVARKVLASPAVRTLASKMGLDISSVIGTGEGGRVTKDDLEHASTQRAEFSFSSSPQTTSASVISSRNLDAEKKIDIRPETMRVEMGRTRKTMFRIMSQQATIPHFGYSHMLDLTPLIPYLRSSDSTPVQNYTASDIPQELIGKSIYDEQAKPTLLSLLIKGLLLAMDEHPIIRSRVKEEAGERWLEVSRESTIGVAVSDPKHGLVTPSLPPLSSSISLLDLNMYLNHLKRNPLSPPPLSSSSSPSSTSSISSLSSSTSDSASKMLKPPWKNPTLTISSVGALGQSTNFLPVLPPGNIAICAVGRATWSFEPLLQPSKPFDVSPREVELGGMKAVLKVPVGWSGDHRVLEGAELIGFTESWKKWMERPERWVE</sequence>
<dbReference type="Pfam" id="PF00364">
    <property type="entry name" value="Biotin_lipoyl"/>
    <property type="match status" value="1"/>
</dbReference>
<evidence type="ECO:0000313" key="13">
    <source>
        <dbReference type="EMBL" id="RXK37753.1"/>
    </source>
</evidence>
<evidence type="ECO:0000256" key="8">
    <source>
        <dbReference type="ARBA" id="ARBA00023315"/>
    </source>
</evidence>
<evidence type="ECO:0000256" key="9">
    <source>
        <dbReference type="RuleBase" id="RU003423"/>
    </source>
</evidence>
<evidence type="ECO:0000256" key="6">
    <source>
        <dbReference type="ARBA" id="ARBA00022946"/>
    </source>
</evidence>
<evidence type="ECO:0000256" key="2">
    <source>
        <dbReference type="ARBA" id="ARBA00004305"/>
    </source>
</evidence>
<keyword evidence="6" id="KW-0809">Transit peptide</keyword>
<evidence type="ECO:0000256" key="7">
    <source>
        <dbReference type="ARBA" id="ARBA00023128"/>
    </source>
</evidence>
<gene>
    <name evidence="13" type="ORF">M231_05002</name>
</gene>
<dbReference type="GO" id="GO:0045333">
    <property type="term" value="P:cellular respiration"/>
    <property type="evidence" value="ECO:0007669"/>
    <property type="project" value="UniProtKB-ARBA"/>
</dbReference>
<dbReference type="Gene3D" id="3.30.559.10">
    <property type="entry name" value="Chloramphenicol acetyltransferase-like domain"/>
    <property type="match status" value="1"/>
</dbReference>
<dbReference type="InterPro" id="IPR050743">
    <property type="entry name" value="2-oxoacid_DH_E2_comp"/>
</dbReference>
<keyword evidence="4 9" id="KW-0808">Transferase</keyword>
<keyword evidence="14" id="KW-1185">Reference proteome</keyword>
<dbReference type="PANTHER" id="PTHR43178">
    <property type="entry name" value="DIHYDROLIPOAMIDE ACETYLTRANSFERASE COMPONENT OF PYRUVATE DEHYDROGENASE COMPLEX"/>
    <property type="match status" value="1"/>
</dbReference>
<comment type="cofactor">
    <cofactor evidence="1 9">
        <name>(R)-lipoate</name>
        <dbReference type="ChEBI" id="CHEBI:83088"/>
    </cofactor>
</comment>
<evidence type="ECO:0000256" key="1">
    <source>
        <dbReference type="ARBA" id="ARBA00001938"/>
    </source>
</evidence>
<dbReference type="InterPro" id="IPR000089">
    <property type="entry name" value="Biotin_lipoyl"/>
</dbReference>
<feature type="domain" description="Peripheral subunit-binding (PSBD)" evidence="12">
    <location>
        <begin position="266"/>
        <end position="303"/>
    </location>
</feature>
<dbReference type="GO" id="GO:0031405">
    <property type="term" value="F:lipoic acid binding"/>
    <property type="evidence" value="ECO:0007669"/>
    <property type="project" value="TreeGrafter"/>
</dbReference>
<evidence type="ECO:0000256" key="4">
    <source>
        <dbReference type="ARBA" id="ARBA00022679"/>
    </source>
</evidence>
<dbReference type="Gene3D" id="4.10.320.10">
    <property type="entry name" value="E3-binding domain"/>
    <property type="match status" value="1"/>
</dbReference>
<keyword evidence="7" id="KW-0496">Mitochondrion</keyword>
<dbReference type="VEuPathDB" id="FungiDB:TREMEDRAFT_45044"/>
<evidence type="ECO:0000256" key="10">
    <source>
        <dbReference type="SAM" id="MobiDB-lite"/>
    </source>
</evidence>
<dbReference type="EC" id="2.3.1.-" evidence="9"/>
<dbReference type="InterPro" id="IPR004167">
    <property type="entry name" value="PSBD"/>
</dbReference>
<accession>A0A4Q1BJ71</accession>
<feature type="compositionally biased region" description="Polar residues" evidence="10">
    <location>
        <begin position="170"/>
        <end position="179"/>
    </location>
</feature>
<dbReference type="PROSITE" id="PS51826">
    <property type="entry name" value="PSBD"/>
    <property type="match status" value="1"/>
</dbReference>
<dbReference type="SUPFAM" id="SSF47005">
    <property type="entry name" value="Peripheral subunit-binding domain of 2-oxo acid dehydrogenase complex"/>
    <property type="match status" value="1"/>
</dbReference>
<dbReference type="GO" id="GO:0005759">
    <property type="term" value="C:mitochondrial matrix"/>
    <property type="evidence" value="ECO:0007669"/>
    <property type="project" value="UniProtKB-SubCell"/>
</dbReference>
<dbReference type="CDD" id="cd06849">
    <property type="entry name" value="lipoyl_domain"/>
    <property type="match status" value="1"/>
</dbReference>
<dbReference type="Pfam" id="PF00198">
    <property type="entry name" value="2-oxoacid_dh"/>
    <property type="match status" value="2"/>
</dbReference>
<dbReference type="InParanoid" id="A0A4Q1BJ71"/>
<comment type="similarity">
    <text evidence="3 9">Belongs to the 2-oxoacid dehydrogenase family.</text>
</comment>
<evidence type="ECO:0000259" key="12">
    <source>
        <dbReference type="PROSITE" id="PS51826"/>
    </source>
</evidence>
<dbReference type="SUPFAM" id="SSF51230">
    <property type="entry name" value="Single hybrid motif"/>
    <property type="match status" value="1"/>
</dbReference>
<protein>
    <recommendedName>
        <fullName evidence="9">Dihydrolipoamide acetyltransferase component of pyruvate dehydrogenase complex</fullName>
        <ecNumber evidence="9">2.3.1.-</ecNumber>
    </recommendedName>
</protein>
<evidence type="ECO:0000256" key="3">
    <source>
        <dbReference type="ARBA" id="ARBA00007317"/>
    </source>
</evidence>
<dbReference type="InterPro" id="IPR036625">
    <property type="entry name" value="E3-bd_dom_sf"/>
</dbReference>
<dbReference type="OrthoDB" id="15567at2759"/>
<keyword evidence="5 9" id="KW-0450">Lipoyl</keyword>
<dbReference type="EMBL" id="SDIL01000061">
    <property type="protein sequence ID" value="RXK37753.1"/>
    <property type="molecule type" value="Genomic_DNA"/>
</dbReference>
<dbReference type="GO" id="GO:0016407">
    <property type="term" value="F:acetyltransferase activity"/>
    <property type="evidence" value="ECO:0007669"/>
    <property type="project" value="TreeGrafter"/>
</dbReference>
<dbReference type="PROSITE" id="PS50968">
    <property type="entry name" value="BIOTINYL_LIPOYL"/>
    <property type="match status" value="1"/>
</dbReference>